<comment type="caution">
    <text evidence="2">The sequence shown here is derived from an EMBL/GenBank/DDBJ whole genome shotgun (WGS) entry which is preliminary data.</text>
</comment>
<feature type="domain" description="DUF1559" evidence="1">
    <location>
        <begin position="33"/>
        <end position="75"/>
    </location>
</feature>
<gene>
    <name evidence="2" type="ORF">SDC9_152368</name>
</gene>
<dbReference type="PANTHER" id="PTHR30093:SF2">
    <property type="entry name" value="TYPE II SECRETION SYSTEM PROTEIN H"/>
    <property type="match status" value="1"/>
</dbReference>
<evidence type="ECO:0000313" key="2">
    <source>
        <dbReference type="EMBL" id="MPN05118.1"/>
    </source>
</evidence>
<dbReference type="InterPro" id="IPR027558">
    <property type="entry name" value="Pre_pil_HX9DG_C"/>
</dbReference>
<name>A0A645ESX4_9ZZZZ</name>
<dbReference type="Pfam" id="PF07596">
    <property type="entry name" value="SBP_bac_10"/>
    <property type="match status" value="1"/>
</dbReference>
<dbReference type="InterPro" id="IPR011453">
    <property type="entry name" value="DUF1559"/>
</dbReference>
<organism evidence="2">
    <name type="scientific">bioreactor metagenome</name>
    <dbReference type="NCBI Taxonomy" id="1076179"/>
    <lineage>
        <taxon>unclassified sequences</taxon>
        <taxon>metagenomes</taxon>
        <taxon>ecological metagenomes</taxon>
    </lineage>
</organism>
<dbReference type="PANTHER" id="PTHR30093">
    <property type="entry name" value="GENERAL SECRETION PATHWAY PROTEIN G"/>
    <property type="match status" value="1"/>
</dbReference>
<accession>A0A645ESX4</accession>
<dbReference type="AlphaFoldDB" id="A0A645ESX4"/>
<protein>
    <recommendedName>
        <fullName evidence="1">DUF1559 domain-containing protein</fullName>
    </recommendedName>
</protein>
<dbReference type="InterPro" id="IPR012902">
    <property type="entry name" value="N_methyl_site"/>
</dbReference>
<dbReference type="NCBIfam" id="TIGR02532">
    <property type="entry name" value="IV_pilin_GFxxxE"/>
    <property type="match status" value="1"/>
</dbReference>
<evidence type="ECO:0000259" key="1">
    <source>
        <dbReference type="Pfam" id="PF07596"/>
    </source>
</evidence>
<dbReference type="SUPFAM" id="SSF54523">
    <property type="entry name" value="Pili subunits"/>
    <property type="match status" value="1"/>
</dbReference>
<dbReference type="InterPro" id="IPR045584">
    <property type="entry name" value="Pilin-like"/>
</dbReference>
<dbReference type="Gene3D" id="3.30.700.10">
    <property type="entry name" value="Glycoprotein, Type 4 Pilin"/>
    <property type="match status" value="1"/>
</dbReference>
<dbReference type="NCBIfam" id="TIGR04294">
    <property type="entry name" value="pre_pil_HX9DG"/>
    <property type="match status" value="1"/>
</dbReference>
<reference evidence="2" key="1">
    <citation type="submission" date="2019-08" db="EMBL/GenBank/DDBJ databases">
        <authorList>
            <person name="Kucharzyk K."/>
            <person name="Murdoch R.W."/>
            <person name="Higgins S."/>
            <person name="Loffler F."/>
        </authorList>
    </citation>
    <scope>NUCLEOTIDE SEQUENCE</scope>
</reference>
<proteinExistence type="predicted"/>
<sequence length="254" mass="27236">MKHRTRVFTLIELLVVIAIIAILAAMLLPALSAARERARTANCVNNLKTIGLSAAMYANIANDYLPPPPCNTGAGSDAVYNAAGQLLYWPALLISNTESIEGKDFVCPSQPLDDLNLPVFTQKRVQDDIVKASGLAGLGYSHYGMNRLIYHSTLGVKGIAAKMRNPLETVYLADVYYLASASNIRGYYTAGYEFNASTGLSARHGGSTNVGFADGHVESRPTGAPANPREFTATNNPYVKAFPGGSSGDLWKFN</sequence>
<dbReference type="EMBL" id="VSSQ01051031">
    <property type="protein sequence ID" value="MPN05118.1"/>
    <property type="molecule type" value="Genomic_DNA"/>
</dbReference>